<evidence type="ECO:0000256" key="1">
    <source>
        <dbReference type="ARBA" id="ARBA00022475"/>
    </source>
</evidence>
<protein>
    <submittedName>
        <fullName evidence="7">Uncharacterized protein DUF1049</fullName>
    </submittedName>
</protein>
<dbReference type="EMBL" id="QGGP01000003">
    <property type="protein sequence ID" value="PWK19058.1"/>
    <property type="molecule type" value="Genomic_DNA"/>
</dbReference>
<evidence type="ECO:0000256" key="5">
    <source>
        <dbReference type="SAM" id="Phobius"/>
    </source>
</evidence>
<evidence type="ECO:0000256" key="4">
    <source>
        <dbReference type="ARBA" id="ARBA00023136"/>
    </source>
</evidence>
<dbReference type="GO" id="GO:0005886">
    <property type="term" value="C:plasma membrane"/>
    <property type="evidence" value="ECO:0007669"/>
    <property type="project" value="InterPro"/>
</dbReference>
<dbReference type="AlphaFoldDB" id="A0A316DND0"/>
<reference evidence="7 8" key="1">
    <citation type="submission" date="2018-05" db="EMBL/GenBank/DDBJ databases">
        <title>Genomic Encyclopedia of Archaeal and Bacterial Type Strains, Phase II (KMG-II): from individual species to whole genera.</title>
        <authorList>
            <person name="Goeker M."/>
        </authorList>
    </citation>
    <scope>NUCLEOTIDE SEQUENCE [LARGE SCALE GENOMIC DNA]</scope>
    <source>
        <strain evidence="7 8">DSM 22637</strain>
    </source>
</reference>
<keyword evidence="3 5" id="KW-1133">Transmembrane helix</keyword>
<evidence type="ECO:0000259" key="6">
    <source>
        <dbReference type="Pfam" id="PF06305"/>
    </source>
</evidence>
<accession>A0A316DND0</accession>
<proteinExistence type="predicted"/>
<evidence type="ECO:0000256" key="3">
    <source>
        <dbReference type="ARBA" id="ARBA00022989"/>
    </source>
</evidence>
<keyword evidence="8" id="KW-1185">Reference proteome</keyword>
<gene>
    <name evidence="7" type="ORF">LX78_01536</name>
</gene>
<dbReference type="OrthoDB" id="1454355at2"/>
<comment type="caution">
    <text evidence="7">The sequence shown here is derived from an EMBL/GenBank/DDBJ whole genome shotgun (WGS) entry which is preliminary data.</text>
</comment>
<sequence>MNAKSILAIILILLVVIFTIQNTEVVTIKFLMFDISMSRVLVILGCFLIGFISGVLITYRKKRKQ</sequence>
<dbReference type="Proteomes" id="UP000245430">
    <property type="component" value="Unassembled WGS sequence"/>
</dbReference>
<dbReference type="RefSeq" id="WP_109682065.1">
    <property type="nucleotide sequence ID" value="NZ_QGGP01000003.1"/>
</dbReference>
<evidence type="ECO:0000313" key="8">
    <source>
        <dbReference type="Proteomes" id="UP000245430"/>
    </source>
</evidence>
<dbReference type="Pfam" id="PF06305">
    <property type="entry name" value="LapA_dom"/>
    <property type="match status" value="1"/>
</dbReference>
<evidence type="ECO:0000256" key="2">
    <source>
        <dbReference type="ARBA" id="ARBA00022692"/>
    </source>
</evidence>
<name>A0A316DND0_9FLAO</name>
<feature type="domain" description="Lipopolysaccharide assembly protein A" evidence="6">
    <location>
        <begin position="21"/>
        <end position="59"/>
    </location>
</feature>
<feature type="transmembrane region" description="Helical" evidence="5">
    <location>
        <begin position="39"/>
        <end position="59"/>
    </location>
</feature>
<evidence type="ECO:0000313" key="7">
    <source>
        <dbReference type="EMBL" id="PWK19058.1"/>
    </source>
</evidence>
<keyword evidence="2 5" id="KW-0812">Transmembrane</keyword>
<dbReference type="InterPro" id="IPR010445">
    <property type="entry name" value="LapA_dom"/>
</dbReference>
<keyword evidence="4 5" id="KW-0472">Membrane</keyword>
<organism evidence="7 8">
    <name type="scientific">Xanthomarina spongicola</name>
    <dbReference type="NCBI Taxonomy" id="570520"/>
    <lineage>
        <taxon>Bacteria</taxon>
        <taxon>Pseudomonadati</taxon>
        <taxon>Bacteroidota</taxon>
        <taxon>Flavobacteriia</taxon>
        <taxon>Flavobacteriales</taxon>
        <taxon>Flavobacteriaceae</taxon>
        <taxon>Xanthomarina</taxon>
    </lineage>
</organism>
<keyword evidence="1" id="KW-1003">Cell membrane</keyword>